<organism evidence="1 2">
    <name type="scientific">Paenibacillus barcinonensis</name>
    <dbReference type="NCBI Taxonomy" id="198119"/>
    <lineage>
        <taxon>Bacteria</taxon>
        <taxon>Bacillati</taxon>
        <taxon>Bacillota</taxon>
        <taxon>Bacilli</taxon>
        <taxon>Bacillales</taxon>
        <taxon>Paenibacillaceae</taxon>
        <taxon>Paenibacillus</taxon>
    </lineage>
</organism>
<protein>
    <submittedName>
        <fullName evidence="1">Uncharacterized protein</fullName>
    </submittedName>
</protein>
<accession>A0ABX6QC66</accession>
<dbReference type="RefSeq" id="WP_146236135.1">
    <property type="nucleotide sequence ID" value="NZ_CP054614.1"/>
</dbReference>
<proteinExistence type="predicted"/>
<gene>
    <name evidence="1" type="ORF">HUB98_28680</name>
</gene>
<dbReference type="Proteomes" id="UP000509327">
    <property type="component" value="Chromosome"/>
</dbReference>
<dbReference type="EMBL" id="CP054614">
    <property type="protein sequence ID" value="QKS59791.1"/>
    <property type="molecule type" value="Genomic_DNA"/>
</dbReference>
<keyword evidence="2" id="KW-1185">Reference proteome</keyword>
<name>A0ABX6QC66_PAEBA</name>
<evidence type="ECO:0000313" key="2">
    <source>
        <dbReference type="Proteomes" id="UP000509327"/>
    </source>
</evidence>
<reference evidence="1 2" key="1">
    <citation type="submission" date="2020-06" db="EMBL/GenBank/DDBJ databases">
        <title>Complete genome of Paenibacillus barcinonensis KACC11450.</title>
        <authorList>
            <person name="Kim M."/>
            <person name="Park Y.-J."/>
            <person name="Shin J.-H."/>
        </authorList>
    </citation>
    <scope>NUCLEOTIDE SEQUENCE [LARGE SCALE GENOMIC DNA]</scope>
    <source>
        <strain evidence="1 2">KACC11450</strain>
    </source>
</reference>
<evidence type="ECO:0000313" key="1">
    <source>
        <dbReference type="EMBL" id="QKS59791.1"/>
    </source>
</evidence>
<sequence length="141" mass="15912">MSGREYRNGMRQNLIAATYPSIEPPTTIANSESDSIEEAVFTDPPVSTPELGNIKEDKYYSIKYKQSLVQLRDDEKTVVHILGEPDEASQVKQLGDGADILLDFMKELTQETNKEIILTPESTIEEVYISVKPNETIKYNL</sequence>